<evidence type="ECO:0000313" key="2">
    <source>
        <dbReference type="EMBL" id="NHN26877.1"/>
    </source>
</evidence>
<reference evidence="2" key="2">
    <citation type="submission" date="2020-02" db="EMBL/GenBank/DDBJ databases">
        <title>Flavobacterium profundi sp. nov., isolated from a deep-sea seamount.</title>
        <authorList>
            <person name="Zhang D.-C."/>
        </authorList>
    </citation>
    <scope>NUCLEOTIDE SEQUENCE</scope>
    <source>
        <strain evidence="2">EC11</strain>
    </source>
</reference>
<proteinExistence type="predicted"/>
<dbReference type="Proteomes" id="UP000817854">
    <property type="component" value="Unassembled WGS sequence"/>
</dbReference>
<gene>
    <name evidence="2" type="ORF">FIA58_014425</name>
</gene>
<dbReference type="InterPro" id="IPR046007">
    <property type="entry name" value="DUF5963"/>
</dbReference>
<keyword evidence="3" id="KW-1185">Reference proteome</keyword>
<sequence>MKATKIIGIVLIALSIYLGYLGINKVSNNTSEINFLGIEIDASNESGQNQGFIFLGLAGVLLLGGVYTVKK</sequence>
<protein>
    <recommendedName>
        <fullName evidence="4">Arginyl-tRNA synthetase</fullName>
    </recommendedName>
</protein>
<comment type="caution">
    <text evidence="2">The sequence shown here is derived from an EMBL/GenBank/DDBJ whole genome shotgun (WGS) entry which is preliminary data.</text>
</comment>
<keyword evidence="1" id="KW-0472">Membrane</keyword>
<dbReference type="RefSeq" id="WP_140963190.1">
    <property type="nucleotide sequence ID" value="NZ_VEVQ02000009.1"/>
</dbReference>
<dbReference type="Pfam" id="PF19388">
    <property type="entry name" value="DUF5963"/>
    <property type="match status" value="1"/>
</dbReference>
<evidence type="ECO:0000256" key="1">
    <source>
        <dbReference type="SAM" id="Phobius"/>
    </source>
</evidence>
<accession>A0ABX0IVS9</accession>
<keyword evidence="1" id="KW-0812">Transmembrane</keyword>
<evidence type="ECO:0008006" key="4">
    <source>
        <dbReference type="Google" id="ProtNLM"/>
    </source>
</evidence>
<feature type="transmembrane region" description="Helical" evidence="1">
    <location>
        <begin position="51"/>
        <end position="69"/>
    </location>
</feature>
<organism evidence="2 3">
    <name type="scientific">Flavobacterium jejuense</name>
    <dbReference type="NCBI Taxonomy" id="1544455"/>
    <lineage>
        <taxon>Bacteria</taxon>
        <taxon>Pseudomonadati</taxon>
        <taxon>Bacteroidota</taxon>
        <taxon>Flavobacteriia</taxon>
        <taxon>Flavobacteriales</taxon>
        <taxon>Flavobacteriaceae</taxon>
        <taxon>Flavobacterium</taxon>
    </lineage>
</organism>
<dbReference type="EMBL" id="VEVQ02000009">
    <property type="protein sequence ID" value="NHN26877.1"/>
    <property type="molecule type" value="Genomic_DNA"/>
</dbReference>
<reference evidence="2" key="1">
    <citation type="submission" date="2019-05" db="EMBL/GenBank/DDBJ databases">
        <authorList>
            <person name="Lianzixin W."/>
        </authorList>
    </citation>
    <scope>NUCLEOTIDE SEQUENCE</scope>
    <source>
        <strain evidence="2">EC11</strain>
    </source>
</reference>
<feature type="transmembrane region" description="Helical" evidence="1">
    <location>
        <begin position="7"/>
        <end position="23"/>
    </location>
</feature>
<keyword evidence="1" id="KW-1133">Transmembrane helix</keyword>
<name>A0ABX0IVS9_9FLAO</name>
<evidence type="ECO:0000313" key="3">
    <source>
        <dbReference type="Proteomes" id="UP000817854"/>
    </source>
</evidence>